<comment type="function">
    <text evidence="6">Catalyzes the first committed step in the biosynthesis of complex N-glycans. It controls conversion of high mannose to complex N-glycans; the final hydrolytic step in the N-glycan maturation pathway.</text>
</comment>
<keyword evidence="3 8" id="KW-0378">Hydrolase</keyword>
<name>A0A8S3ZCY4_9EUPU</name>
<evidence type="ECO:0000256" key="5">
    <source>
        <dbReference type="ARBA" id="ARBA00023295"/>
    </source>
</evidence>
<evidence type="ECO:0000256" key="3">
    <source>
        <dbReference type="ARBA" id="ARBA00022801"/>
    </source>
</evidence>
<accession>A0A8S3ZCY4</accession>
<comment type="catalytic activity">
    <reaction evidence="7">
        <text>N(4)-{beta-D-GlcNAc-(1-&gt;2)-alpha-D-Man-(1-&gt;3)-[alpha-D-Man-(1-&gt;3)-[alpha-D-Man-(1-&gt;6)]-alpha-D-Man-(1-&gt;6)]-beta-D-Man-(1-&gt;4)-beta-D-GlcNAc-(1-&gt;4)-beta-D-GlcNAc}-L-asparaginyl-[protein] + 2 H2O = 2 alpha-D-mannopyranose + an N(4)-{beta-D-GlcNAc-(1-&gt;2)-alpha-D-Man-(1-&gt;3)-[alpha-D-Man-(1-&gt;6)]-beta-D-Man-(1-&gt;4)-beta-D-GlcNAc-(1-&gt;4)-beta-D-GlcNAc}-L-asparaginyl-[protein]</text>
        <dbReference type="Rhea" id="RHEA:56052"/>
        <dbReference type="Rhea" id="RHEA-COMP:14368"/>
        <dbReference type="Rhea" id="RHEA-COMP:14369"/>
        <dbReference type="ChEBI" id="CHEBI:15377"/>
        <dbReference type="ChEBI" id="CHEBI:28729"/>
        <dbReference type="ChEBI" id="CHEBI:60615"/>
        <dbReference type="ChEBI" id="CHEBI:60625"/>
        <dbReference type="EC" id="3.2.1.114"/>
    </reaction>
</comment>
<proteinExistence type="inferred from homology"/>
<dbReference type="GO" id="GO:0006491">
    <property type="term" value="P:N-glycan processing"/>
    <property type="evidence" value="ECO:0007669"/>
    <property type="project" value="TreeGrafter"/>
</dbReference>
<dbReference type="Gene3D" id="1.20.1270.50">
    <property type="entry name" value="Glycoside hydrolase family 38, central domain"/>
    <property type="match status" value="1"/>
</dbReference>
<dbReference type="Gene3D" id="2.70.98.30">
    <property type="entry name" value="Golgi alpha-mannosidase II, domain 4"/>
    <property type="match status" value="1"/>
</dbReference>
<dbReference type="InterPro" id="IPR011013">
    <property type="entry name" value="Gal_mutarotase_sf_dom"/>
</dbReference>
<sequence>MWLFANMKFWYRLVSLLLMAVVSVGILISLSFNIHRSQLERQHSLMPRSRDRRADFKVHVKRLLRRGQLEITLGGWVMPDEASSHYISVIDQLIEGHQWLWENLGVRPENSWSIDPFGHSSTMPYLWKRSGMTNMASLIKEKALEFNWRQMWDMTGSTDIFCHVMPYMLYNIKYTCGPNTFSCLHFDFRAIHGETSESLATEVTDGNVESSAEMLYRQYRAKANYFRYNTILVPIGDDFRYDREVEWDQQYNNYQKLIQFMNSKPEWNIHVQWGTLKHYFQNVEDERNKRKFLDKNDDPPVLSGDFFPYSDKDMAYWTGYFSTRPFDKYLSRELQSILQAADILNTLYYAVSKRKNGKSEVHFSTQASLLQQARRALGLFLHHDAITGTSKSFVVEDYEQNLFRALENVRDVMKFLIQSLLSDGQVESPVVFQPETARKHYQGLPQKQLISVAESGTTVAFFNSLAHPRQQVVHLLVDTHHVVVMSSTAEVISIEISPEWSKGQESVIIENIFELSFIADISPFAITSYTLYRRTPPPLSVHLKSIEVINSPRGKVHSSVHFPASSLRVKKTDPIKIDNQVIQLTFDPNTGSLFEVKDMVTGREHQLNISFQVYQSRGSGAYLFSPKEAATPLFSNIPTMTISRGSLTTTVVVDFGQQVVHTVTLYHKPSQLAAAIFIENLVNIDQLKDKEVVMRLDTDIDNHDLSYFTDQNAFQFIRRRTNKDLPIEANYYPITSGVVLEDPTSRLTLLTAQPHGVACLAIGQVELMLDRQLVMDDKRGLGEGVTDIKPTISRFVIMMEQITLSESSTTSSSYHTSLSLASLGVSDMLQQPLLSFFTNVNTTIFSRTVSLLSSPVPCDLSIISFRSLTTGSLDYNGTSLMLHRRGYDCSFPSNNHLCSLAEYPLTFGTLLTKFNLSNIYETSLTLTSNKRPVSPTDKISIAPMEIATFHFHF</sequence>
<dbReference type="InterPro" id="IPR011682">
    <property type="entry name" value="Glyco_hydro_38_C"/>
</dbReference>
<keyword evidence="11" id="KW-1185">Reference proteome</keyword>
<dbReference type="OrthoDB" id="10261055at2759"/>
<dbReference type="GO" id="GO:0004572">
    <property type="term" value="F:mannosyl-oligosaccharide 1,3-1,6-alpha-mannosidase activity"/>
    <property type="evidence" value="ECO:0007669"/>
    <property type="project" value="UniProtKB-EC"/>
</dbReference>
<comment type="similarity">
    <text evidence="1 8">Belongs to the glycosyl hydrolase 38 family.</text>
</comment>
<dbReference type="InterPro" id="IPR013780">
    <property type="entry name" value="Glyco_hydro_b"/>
</dbReference>
<dbReference type="PANTHER" id="PTHR11607:SF70">
    <property type="entry name" value="ALPHA-MANNOSIDASE"/>
    <property type="match status" value="1"/>
</dbReference>
<dbReference type="Pfam" id="PF07748">
    <property type="entry name" value="Glyco_hydro_38C"/>
    <property type="match status" value="1"/>
</dbReference>
<evidence type="ECO:0000313" key="11">
    <source>
        <dbReference type="Proteomes" id="UP000678393"/>
    </source>
</evidence>
<dbReference type="GO" id="GO:0000139">
    <property type="term" value="C:Golgi membrane"/>
    <property type="evidence" value="ECO:0007669"/>
    <property type="project" value="TreeGrafter"/>
</dbReference>
<dbReference type="Pfam" id="PF09261">
    <property type="entry name" value="Alpha-mann_mid"/>
    <property type="match status" value="1"/>
</dbReference>
<keyword evidence="2 8" id="KW-0479">Metal-binding</keyword>
<dbReference type="InterPro" id="IPR011330">
    <property type="entry name" value="Glyco_hydro/deAcase_b/a-brl"/>
</dbReference>
<dbReference type="InterPro" id="IPR000602">
    <property type="entry name" value="Glyco_hydro_38_N"/>
</dbReference>
<dbReference type="InterPro" id="IPR028995">
    <property type="entry name" value="Glyco_hydro_57/38_cen_sf"/>
</dbReference>
<dbReference type="SUPFAM" id="SSF88688">
    <property type="entry name" value="Families 57/38 glycoside transferase middle domain"/>
    <property type="match status" value="1"/>
</dbReference>
<evidence type="ECO:0000259" key="9">
    <source>
        <dbReference type="SMART" id="SM00872"/>
    </source>
</evidence>
<reference evidence="10" key="1">
    <citation type="submission" date="2021-04" db="EMBL/GenBank/DDBJ databases">
        <authorList>
            <consortium name="Molecular Ecology Group"/>
        </authorList>
    </citation>
    <scope>NUCLEOTIDE SEQUENCE</scope>
</reference>
<dbReference type="SUPFAM" id="SSF88713">
    <property type="entry name" value="Glycoside hydrolase/deacetylase"/>
    <property type="match status" value="1"/>
</dbReference>
<organism evidence="10 11">
    <name type="scientific">Candidula unifasciata</name>
    <dbReference type="NCBI Taxonomy" id="100452"/>
    <lineage>
        <taxon>Eukaryota</taxon>
        <taxon>Metazoa</taxon>
        <taxon>Spiralia</taxon>
        <taxon>Lophotrochozoa</taxon>
        <taxon>Mollusca</taxon>
        <taxon>Gastropoda</taxon>
        <taxon>Heterobranchia</taxon>
        <taxon>Euthyneura</taxon>
        <taxon>Panpulmonata</taxon>
        <taxon>Eupulmonata</taxon>
        <taxon>Stylommatophora</taxon>
        <taxon>Helicina</taxon>
        <taxon>Helicoidea</taxon>
        <taxon>Geomitridae</taxon>
        <taxon>Candidula</taxon>
    </lineage>
</organism>
<dbReference type="InterPro" id="IPR050843">
    <property type="entry name" value="Glycosyl_Hydrlase_38"/>
</dbReference>
<evidence type="ECO:0000256" key="6">
    <source>
        <dbReference type="ARBA" id="ARBA00059516"/>
    </source>
</evidence>
<comment type="caution">
    <text evidence="10">The sequence shown here is derived from an EMBL/GenBank/DDBJ whole genome shotgun (WGS) entry which is preliminary data.</text>
</comment>
<protein>
    <recommendedName>
        <fullName evidence="8">Alpha-mannosidase</fullName>
        <ecNumber evidence="8">3.2.1.-</ecNumber>
    </recommendedName>
</protein>
<dbReference type="FunFam" id="1.20.1270.50:FF:000001">
    <property type="entry name" value="Alpha-mannosidase"/>
    <property type="match status" value="1"/>
</dbReference>
<dbReference type="EC" id="3.2.1.-" evidence="8"/>
<dbReference type="Pfam" id="PF01074">
    <property type="entry name" value="Glyco_hydro_38N"/>
    <property type="match status" value="1"/>
</dbReference>
<dbReference type="InterPro" id="IPR015341">
    <property type="entry name" value="Glyco_hydro_38_cen"/>
</dbReference>
<dbReference type="Proteomes" id="UP000678393">
    <property type="component" value="Unassembled WGS sequence"/>
</dbReference>
<dbReference type="InterPro" id="IPR027291">
    <property type="entry name" value="Glyco_hydro_38_N_sf"/>
</dbReference>
<evidence type="ECO:0000313" key="10">
    <source>
        <dbReference type="EMBL" id="CAG5127009.1"/>
    </source>
</evidence>
<dbReference type="SUPFAM" id="SSF74650">
    <property type="entry name" value="Galactose mutarotase-like"/>
    <property type="match status" value="1"/>
</dbReference>
<dbReference type="SMART" id="SM00872">
    <property type="entry name" value="Alpha-mann_mid"/>
    <property type="match status" value="1"/>
</dbReference>
<dbReference type="GO" id="GO:0046872">
    <property type="term" value="F:metal ion binding"/>
    <property type="evidence" value="ECO:0007669"/>
    <property type="project" value="UniProtKB-KW"/>
</dbReference>
<evidence type="ECO:0000256" key="2">
    <source>
        <dbReference type="ARBA" id="ARBA00022723"/>
    </source>
</evidence>
<dbReference type="GO" id="GO:0030246">
    <property type="term" value="F:carbohydrate binding"/>
    <property type="evidence" value="ECO:0007669"/>
    <property type="project" value="InterPro"/>
</dbReference>
<dbReference type="GO" id="GO:0006013">
    <property type="term" value="P:mannose metabolic process"/>
    <property type="evidence" value="ECO:0007669"/>
    <property type="project" value="InterPro"/>
</dbReference>
<keyword evidence="5 8" id="KW-0326">Glycosidase</keyword>
<gene>
    <name evidence="10" type="ORF">CUNI_LOCUS12567</name>
</gene>
<evidence type="ECO:0000256" key="4">
    <source>
        <dbReference type="ARBA" id="ARBA00022833"/>
    </source>
</evidence>
<evidence type="ECO:0000256" key="1">
    <source>
        <dbReference type="ARBA" id="ARBA00009792"/>
    </source>
</evidence>
<dbReference type="EMBL" id="CAJHNH020002535">
    <property type="protein sequence ID" value="CAG5127009.1"/>
    <property type="molecule type" value="Genomic_DNA"/>
</dbReference>
<keyword evidence="4 8" id="KW-0862">Zinc</keyword>
<comment type="cofactor">
    <cofactor evidence="8">
        <name>Zn(2+)</name>
        <dbReference type="ChEBI" id="CHEBI:29105"/>
    </cofactor>
    <text evidence="8">Binds 1 zinc ion per subunit.</text>
</comment>
<evidence type="ECO:0000256" key="7">
    <source>
        <dbReference type="ARBA" id="ARBA00093232"/>
    </source>
</evidence>
<feature type="domain" description="Glycoside hydrolase family 38 central" evidence="9">
    <location>
        <begin position="315"/>
        <end position="402"/>
    </location>
</feature>
<dbReference type="Gene3D" id="2.60.40.1180">
    <property type="entry name" value="Golgi alpha-mannosidase II"/>
    <property type="match status" value="1"/>
</dbReference>
<evidence type="ECO:0000256" key="8">
    <source>
        <dbReference type="RuleBase" id="RU361199"/>
    </source>
</evidence>
<dbReference type="InterPro" id="IPR037094">
    <property type="entry name" value="Glyco_hydro_38_cen_sf"/>
</dbReference>
<dbReference type="PANTHER" id="PTHR11607">
    <property type="entry name" value="ALPHA-MANNOSIDASE"/>
    <property type="match status" value="1"/>
</dbReference>
<dbReference type="AlphaFoldDB" id="A0A8S3ZCY4"/>
<dbReference type="Gene3D" id="3.20.110.10">
    <property type="entry name" value="Glycoside hydrolase 38, N terminal domain"/>
    <property type="match status" value="1"/>
</dbReference>